<feature type="chain" id="PRO_5034826092" description="1,3-beta-glucanosyltransferase" evidence="5">
    <location>
        <begin position="18"/>
        <end position="446"/>
    </location>
</feature>
<dbReference type="Pfam" id="PF03198">
    <property type="entry name" value="Glyco_hydro_72"/>
    <property type="match status" value="1"/>
</dbReference>
<evidence type="ECO:0000256" key="3">
    <source>
        <dbReference type="ARBA" id="ARBA00022729"/>
    </source>
</evidence>
<sequence length="446" mass="48538">MTLLLAALVGLVASAAALDPIEAYGNKFFNKDGSQFFVKGVAYQLEPHDPLIDSKQCGLDAQLMKELGVNTIRVYHVDATASHDGCMKAFADAGIYLLIDLDTFTTYIEPVHLHWTNSQYEPYTKVMDAFHNYDNVLGFFVGNENIASNDASPAAPFLKAAARDMKAYRNSKGYRSIPIGYSAADIKELRPMLQDYLTCGGNSSEIIDFFGLNSYSWCDPSSFEQSTYNQLQQYAKAFPVPIFFTETGCNVPGPRIWSDQDAIFSKPMSDDWSGAIIYEWIQEQNQYGIVEYGPANNAEGFARSGTPKPKNPDFENLKSKWATCRPEGVSRSAYDAHSVSTRACPTSTPGGWWQIDGNVRLPTLGEQKNGAFTPSPTASMPASDPTASDGNPAQKPAETNGGHHSDQPNDSDGEHKADGNAASTDRRMAAISAVLAGTVLLVALTL</sequence>
<keyword evidence="5" id="KW-0472">Membrane</keyword>
<dbReference type="GO" id="GO:0098552">
    <property type="term" value="C:side of membrane"/>
    <property type="evidence" value="ECO:0007669"/>
    <property type="project" value="UniProtKB-KW"/>
</dbReference>
<organism evidence="7 8">
    <name type="scientific">Ophiocordyceps camponoti-floridani</name>
    <dbReference type="NCBI Taxonomy" id="2030778"/>
    <lineage>
        <taxon>Eukaryota</taxon>
        <taxon>Fungi</taxon>
        <taxon>Dikarya</taxon>
        <taxon>Ascomycota</taxon>
        <taxon>Pezizomycotina</taxon>
        <taxon>Sordariomycetes</taxon>
        <taxon>Hypocreomycetidae</taxon>
        <taxon>Hypocreales</taxon>
        <taxon>Ophiocordycipitaceae</taxon>
        <taxon>Ophiocordyceps</taxon>
    </lineage>
</organism>
<feature type="signal peptide" evidence="5">
    <location>
        <begin position="1"/>
        <end position="17"/>
    </location>
</feature>
<protein>
    <recommendedName>
        <fullName evidence="5">1,3-beta-glucanosyltransferase</fullName>
        <ecNumber evidence="5">2.4.1.-</ecNumber>
    </recommendedName>
</protein>
<feature type="compositionally biased region" description="Polar residues" evidence="6">
    <location>
        <begin position="370"/>
        <end position="391"/>
    </location>
</feature>
<comment type="function">
    <text evidence="5">Splits internally a 1,3-beta-glucan molecule and transfers the newly generated reducing end (the donor) to the non-reducing end of another 1,3-beta-glucan molecule (the acceptor) forming a 1,3-beta linkage, resulting in the elongation of 1,3-beta-glucan chains in the cell wall.</text>
</comment>
<dbReference type="Gene3D" id="3.20.20.80">
    <property type="entry name" value="Glycosidases"/>
    <property type="match status" value="1"/>
</dbReference>
<keyword evidence="8" id="KW-1185">Reference proteome</keyword>
<feature type="compositionally biased region" description="Basic and acidic residues" evidence="6">
    <location>
        <begin position="401"/>
        <end position="423"/>
    </location>
</feature>
<evidence type="ECO:0000313" key="8">
    <source>
        <dbReference type="Proteomes" id="UP000562929"/>
    </source>
</evidence>
<dbReference type="EMBL" id="JAACLJ010000005">
    <property type="protein sequence ID" value="KAF4585685.1"/>
    <property type="molecule type" value="Genomic_DNA"/>
</dbReference>
<reference evidence="7 8" key="1">
    <citation type="journal article" date="2020" name="G3 (Bethesda)">
        <title>Genetic Underpinnings of Host Manipulation by Ophiocordyceps as Revealed by Comparative Transcriptomics.</title>
        <authorList>
            <person name="Will I."/>
            <person name="Das B."/>
            <person name="Trinh T."/>
            <person name="Brachmann A."/>
            <person name="Ohm R.A."/>
            <person name="de Bekker C."/>
        </authorList>
    </citation>
    <scope>NUCLEOTIDE SEQUENCE [LARGE SCALE GENOMIC DNA]</scope>
    <source>
        <strain evidence="7 8">EC05</strain>
    </source>
</reference>
<dbReference type="PANTHER" id="PTHR31468:SF8">
    <property type="entry name" value="1,3-BETA-GLUCANOSYLTRANSFERASE GAS2"/>
    <property type="match status" value="1"/>
</dbReference>
<evidence type="ECO:0000256" key="1">
    <source>
        <dbReference type="ARBA" id="ARBA00004609"/>
    </source>
</evidence>
<dbReference type="GO" id="GO:0005886">
    <property type="term" value="C:plasma membrane"/>
    <property type="evidence" value="ECO:0007669"/>
    <property type="project" value="UniProtKB-SubCell"/>
</dbReference>
<evidence type="ECO:0000313" key="7">
    <source>
        <dbReference type="EMBL" id="KAF4585685.1"/>
    </source>
</evidence>
<dbReference type="GO" id="GO:0042124">
    <property type="term" value="F:1,3-beta-glucanosyltransferase activity"/>
    <property type="evidence" value="ECO:0007669"/>
    <property type="project" value="TreeGrafter"/>
</dbReference>
<dbReference type="GO" id="GO:0071970">
    <property type="term" value="P:fungal-type cell wall (1-&gt;3)-beta-D-glucan biosynthetic process"/>
    <property type="evidence" value="ECO:0007669"/>
    <property type="project" value="TreeGrafter"/>
</dbReference>
<comment type="subcellular location">
    <subcellularLocation>
        <location evidence="1 5">Cell membrane</location>
        <topology evidence="1 5">Lipid-anchor</topology>
        <topology evidence="1 5">GPI-anchor</topology>
    </subcellularLocation>
</comment>
<keyword evidence="4" id="KW-0325">Glycoprotein</keyword>
<keyword evidence="5" id="KW-0336">GPI-anchor</keyword>
<keyword evidence="5 7" id="KW-0808">Transferase</keyword>
<dbReference type="OrthoDB" id="421038at2759"/>
<evidence type="ECO:0000256" key="2">
    <source>
        <dbReference type="ARBA" id="ARBA00007528"/>
    </source>
</evidence>
<evidence type="ECO:0000256" key="4">
    <source>
        <dbReference type="ARBA" id="ARBA00023180"/>
    </source>
</evidence>
<evidence type="ECO:0000256" key="6">
    <source>
        <dbReference type="SAM" id="MobiDB-lite"/>
    </source>
</evidence>
<dbReference type="GO" id="GO:0031505">
    <property type="term" value="P:fungal-type cell wall organization"/>
    <property type="evidence" value="ECO:0007669"/>
    <property type="project" value="TreeGrafter"/>
</dbReference>
<gene>
    <name evidence="7" type="ORF">GQ602_004990</name>
</gene>
<feature type="region of interest" description="Disordered" evidence="6">
    <location>
        <begin position="363"/>
        <end position="423"/>
    </location>
</feature>
<dbReference type="SUPFAM" id="SSF51445">
    <property type="entry name" value="(Trans)glycosidases"/>
    <property type="match status" value="1"/>
</dbReference>
<dbReference type="AlphaFoldDB" id="A0A8H4Q5B7"/>
<proteinExistence type="inferred from homology"/>
<dbReference type="PANTHER" id="PTHR31468">
    <property type="entry name" value="1,3-BETA-GLUCANOSYLTRANSFERASE GAS1"/>
    <property type="match status" value="1"/>
</dbReference>
<comment type="similarity">
    <text evidence="2 5">Belongs to the glycosyl hydrolase 72 family.</text>
</comment>
<dbReference type="Proteomes" id="UP000562929">
    <property type="component" value="Unassembled WGS sequence"/>
</dbReference>
<dbReference type="InterPro" id="IPR004886">
    <property type="entry name" value="Glucanosyltransferase"/>
</dbReference>
<dbReference type="InterPro" id="IPR017853">
    <property type="entry name" value="GH"/>
</dbReference>
<keyword evidence="3 5" id="KW-0732">Signal</keyword>
<evidence type="ECO:0000256" key="5">
    <source>
        <dbReference type="RuleBase" id="RU361209"/>
    </source>
</evidence>
<comment type="caution">
    <text evidence="7">The sequence shown here is derived from an EMBL/GenBank/DDBJ whole genome shotgun (WGS) entry which is preliminary data.</text>
</comment>
<keyword evidence="5" id="KW-0449">Lipoprotein</keyword>
<dbReference type="EC" id="2.4.1.-" evidence="5"/>
<accession>A0A8H4Q5B7</accession>
<name>A0A8H4Q5B7_9HYPO</name>